<dbReference type="SMART" id="SM00382">
    <property type="entry name" value="AAA"/>
    <property type="match status" value="1"/>
</dbReference>
<dbReference type="AlphaFoldDB" id="A0A381QNA1"/>
<gene>
    <name evidence="5" type="ORF">METZ01_LOCUS33172</name>
</gene>
<dbReference type="InterPro" id="IPR017871">
    <property type="entry name" value="ABC_transporter-like_CS"/>
</dbReference>
<evidence type="ECO:0000259" key="4">
    <source>
        <dbReference type="PROSITE" id="PS50893"/>
    </source>
</evidence>
<dbReference type="InterPro" id="IPR013611">
    <property type="entry name" value="Transp-assoc_OB_typ2"/>
</dbReference>
<protein>
    <recommendedName>
        <fullName evidence="4">ABC transporter domain-containing protein</fullName>
    </recommendedName>
</protein>
<dbReference type="PROSITE" id="PS50893">
    <property type="entry name" value="ABC_TRANSPORTER_2"/>
    <property type="match status" value="1"/>
</dbReference>
<keyword evidence="3" id="KW-0067">ATP-binding</keyword>
<reference evidence="5" key="1">
    <citation type="submission" date="2018-05" db="EMBL/GenBank/DDBJ databases">
        <authorList>
            <person name="Lanie J.A."/>
            <person name="Ng W.-L."/>
            <person name="Kazmierczak K.M."/>
            <person name="Andrzejewski T.M."/>
            <person name="Davidsen T.M."/>
            <person name="Wayne K.J."/>
            <person name="Tettelin H."/>
            <person name="Glass J.I."/>
            <person name="Rusch D."/>
            <person name="Podicherti R."/>
            <person name="Tsui H.-C.T."/>
            <person name="Winkler M.E."/>
        </authorList>
    </citation>
    <scope>NUCLEOTIDE SEQUENCE</scope>
</reference>
<dbReference type="GO" id="GO:0022857">
    <property type="term" value="F:transmembrane transporter activity"/>
    <property type="evidence" value="ECO:0007669"/>
    <property type="project" value="InterPro"/>
</dbReference>
<dbReference type="InterPro" id="IPR008995">
    <property type="entry name" value="Mo/tungstate-bd_C_term_dom"/>
</dbReference>
<dbReference type="SUPFAM" id="SSF52540">
    <property type="entry name" value="P-loop containing nucleoside triphosphate hydrolases"/>
    <property type="match status" value="1"/>
</dbReference>
<dbReference type="FunFam" id="3.40.50.300:FF:000133">
    <property type="entry name" value="Spermidine/putrescine import ATP-binding protein PotA"/>
    <property type="match status" value="1"/>
</dbReference>
<dbReference type="PANTHER" id="PTHR42781:SF4">
    <property type="entry name" value="SPERMIDINE_PUTRESCINE IMPORT ATP-BINDING PROTEIN POTA"/>
    <property type="match status" value="1"/>
</dbReference>
<proteinExistence type="predicted"/>
<keyword evidence="1" id="KW-0813">Transport</keyword>
<evidence type="ECO:0000256" key="2">
    <source>
        <dbReference type="ARBA" id="ARBA00022741"/>
    </source>
</evidence>
<evidence type="ECO:0000256" key="3">
    <source>
        <dbReference type="ARBA" id="ARBA00022840"/>
    </source>
</evidence>
<dbReference type="GO" id="GO:0016887">
    <property type="term" value="F:ATP hydrolysis activity"/>
    <property type="evidence" value="ECO:0007669"/>
    <property type="project" value="InterPro"/>
</dbReference>
<dbReference type="PROSITE" id="PS00211">
    <property type="entry name" value="ABC_TRANSPORTER_1"/>
    <property type="match status" value="1"/>
</dbReference>
<dbReference type="InterPro" id="IPR050093">
    <property type="entry name" value="ABC_SmlMolc_Importer"/>
</dbReference>
<name>A0A381QNA1_9ZZZZ</name>
<dbReference type="InterPro" id="IPR027417">
    <property type="entry name" value="P-loop_NTPase"/>
</dbReference>
<evidence type="ECO:0000256" key="1">
    <source>
        <dbReference type="ARBA" id="ARBA00022448"/>
    </source>
</evidence>
<dbReference type="PANTHER" id="PTHR42781">
    <property type="entry name" value="SPERMIDINE/PUTRESCINE IMPORT ATP-BINDING PROTEIN POTA"/>
    <property type="match status" value="1"/>
</dbReference>
<dbReference type="Pfam" id="PF00005">
    <property type="entry name" value="ABC_tran"/>
    <property type="match status" value="1"/>
</dbReference>
<accession>A0A381QNA1</accession>
<dbReference type="SUPFAM" id="SSF50331">
    <property type="entry name" value="MOP-like"/>
    <property type="match status" value="1"/>
</dbReference>
<dbReference type="InterPro" id="IPR003593">
    <property type="entry name" value="AAA+_ATPase"/>
</dbReference>
<dbReference type="GO" id="GO:0043190">
    <property type="term" value="C:ATP-binding cassette (ABC) transporter complex"/>
    <property type="evidence" value="ECO:0007669"/>
    <property type="project" value="InterPro"/>
</dbReference>
<dbReference type="EMBL" id="UINC01001422">
    <property type="protein sequence ID" value="SUZ80318.1"/>
    <property type="molecule type" value="Genomic_DNA"/>
</dbReference>
<feature type="domain" description="ABC transporter" evidence="4">
    <location>
        <begin position="8"/>
        <end position="238"/>
    </location>
</feature>
<organism evidence="5">
    <name type="scientific">marine metagenome</name>
    <dbReference type="NCBI Taxonomy" id="408172"/>
    <lineage>
        <taxon>unclassified sequences</taxon>
        <taxon>metagenomes</taxon>
        <taxon>ecological metagenomes</taxon>
    </lineage>
</organism>
<dbReference type="Pfam" id="PF08402">
    <property type="entry name" value="TOBE_2"/>
    <property type="match status" value="1"/>
</dbReference>
<sequence>MAVATGHVVLSDLEKRFDDVAVVRGIDLDIAPGEFFSLLGPSGCGKTTTLRIIGGFERPDRGSVWIDSEEVTDLAPEHRPVNTVFQSYALFPHLTVERNVAFGLRFQKAPTDEVATRVARALALVELSGLEGRRPHQLSGGQQQRVALARALILEPRVLLLDEPLGALDARLRKALQVELRSLQQAIGITFVYVTHDQEEALTMSDRLAVMDEGRLVQVGTPREVYEEPIDGSVADFLGVANLLDVEHLGGGRIQVGGRVLRATGDGPVGRCRVVIRPERVRLVEGEPDNGLPVVVERRVFTGATTQVHLRSGDLAFHALVANSGGVAGDGATHAEMPVDALRLLAS</sequence>
<dbReference type="InterPro" id="IPR003439">
    <property type="entry name" value="ABC_transporter-like_ATP-bd"/>
</dbReference>
<keyword evidence="2" id="KW-0547">Nucleotide-binding</keyword>
<evidence type="ECO:0000313" key="5">
    <source>
        <dbReference type="EMBL" id="SUZ80318.1"/>
    </source>
</evidence>
<dbReference type="Gene3D" id="3.40.50.300">
    <property type="entry name" value="P-loop containing nucleotide triphosphate hydrolases"/>
    <property type="match status" value="1"/>
</dbReference>
<dbReference type="GO" id="GO:0005524">
    <property type="term" value="F:ATP binding"/>
    <property type="evidence" value="ECO:0007669"/>
    <property type="project" value="UniProtKB-KW"/>
</dbReference>